<dbReference type="EMBL" id="CADCVR010000018">
    <property type="protein sequence ID" value="CAA9477881.1"/>
    <property type="molecule type" value="Genomic_DNA"/>
</dbReference>
<keyword evidence="1" id="KW-0812">Transmembrane</keyword>
<name>A0A6J4RSA7_9ACTN</name>
<feature type="transmembrane region" description="Helical" evidence="1">
    <location>
        <begin position="222"/>
        <end position="238"/>
    </location>
</feature>
<gene>
    <name evidence="2" type="ORF">AVDCRST_MAG53-451</name>
</gene>
<protein>
    <submittedName>
        <fullName evidence="2">Metal transporter, ZIP family</fullName>
    </submittedName>
</protein>
<feature type="transmembrane region" description="Helical" evidence="1">
    <location>
        <begin position="131"/>
        <end position="152"/>
    </location>
</feature>
<sequence>MLTAVLFGLAASSALVIGALIGSRFSPSRQVTGTLLAFASGALISALAFELFEDAFELGGAVRSGLGLLAGAAAFVAADTYLDRRTTGRSGPDNREVAGGAVGWALLAAVTLDGVPENLALGVSLVENTSLTLLVAIFASNLPEALVGAVAMRRGGRSGSAVIGTWTACAVLLALMVVLGRGVADGLSEEVLALALGFAGGAVLASLADTLMPEAFEHGRPYNAFATAAGFFVSFVLAA</sequence>
<evidence type="ECO:0000256" key="1">
    <source>
        <dbReference type="SAM" id="Phobius"/>
    </source>
</evidence>
<feature type="transmembrane region" description="Helical" evidence="1">
    <location>
        <begin position="159"/>
        <end position="179"/>
    </location>
</feature>
<organism evidence="2">
    <name type="scientific">uncultured Solirubrobacteraceae bacterium</name>
    <dbReference type="NCBI Taxonomy" id="1162706"/>
    <lineage>
        <taxon>Bacteria</taxon>
        <taxon>Bacillati</taxon>
        <taxon>Actinomycetota</taxon>
        <taxon>Thermoleophilia</taxon>
        <taxon>Solirubrobacterales</taxon>
        <taxon>Solirubrobacteraceae</taxon>
        <taxon>environmental samples</taxon>
    </lineage>
</organism>
<keyword evidence="1" id="KW-1133">Transmembrane helix</keyword>
<dbReference type="AlphaFoldDB" id="A0A6J4RSA7"/>
<feature type="transmembrane region" description="Helical" evidence="1">
    <location>
        <begin position="34"/>
        <end position="52"/>
    </location>
</feature>
<evidence type="ECO:0000313" key="2">
    <source>
        <dbReference type="EMBL" id="CAA9477881.1"/>
    </source>
</evidence>
<accession>A0A6J4RSA7</accession>
<proteinExistence type="predicted"/>
<feature type="transmembrane region" description="Helical" evidence="1">
    <location>
        <begin position="191"/>
        <end position="210"/>
    </location>
</feature>
<keyword evidence="1" id="KW-0472">Membrane</keyword>
<reference evidence="2" key="1">
    <citation type="submission" date="2020-02" db="EMBL/GenBank/DDBJ databases">
        <authorList>
            <person name="Meier V. D."/>
        </authorList>
    </citation>
    <scope>NUCLEOTIDE SEQUENCE</scope>
    <source>
        <strain evidence="2">AVDCRST_MAG53</strain>
    </source>
</reference>
<feature type="transmembrane region" description="Helical" evidence="1">
    <location>
        <begin position="64"/>
        <end position="82"/>
    </location>
</feature>